<comment type="similarity">
    <text evidence="1">Belongs to the UDPGP type 2 family.</text>
</comment>
<dbReference type="InterPro" id="IPR005835">
    <property type="entry name" value="NTP_transferase_dom"/>
</dbReference>
<evidence type="ECO:0000256" key="3">
    <source>
        <dbReference type="ARBA" id="ARBA00019048"/>
    </source>
</evidence>
<dbReference type="SUPFAM" id="SSF53448">
    <property type="entry name" value="Nucleotide-diphospho-sugar transferases"/>
    <property type="match status" value="1"/>
</dbReference>
<gene>
    <name evidence="11" type="ordered locus">Caka_1815</name>
</gene>
<comment type="catalytic activity">
    <reaction evidence="9">
        <text>alpha-D-glucose 1-phosphate + UTP + H(+) = UDP-alpha-D-glucose + diphosphate</text>
        <dbReference type="Rhea" id="RHEA:19889"/>
        <dbReference type="ChEBI" id="CHEBI:15378"/>
        <dbReference type="ChEBI" id="CHEBI:33019"/>
        <dbReference type="ChEBI" id="CHEBI:46398"/>
        <dbReference type="ChEBI" id="CHEBI:58601"/>
        <dbReference type="ChEBI" id="CHEBI:58885"/>
        <dbReference type="EC" id="2.7.7.9"/>
    </reaction>
</comment>
<dbReference type="Proteomes" id="UP000000925">
    <property type="component" value="Chromosome"/>
</dbReference>
<dbReference type="PANTHER" id="PTHR43197">
    <property type="entry name" value="UTP--GLUCOSE-1-PHOSPHATE URIDYLYLTRANSFERASE"/>
    <property type="match status" value="1"/>
</dbReference>
<dbReference type="GO" id="GO:0006011">
    <property type="term" value="P:UDP-alpha-D-glucose metabolic process"/>
    <property type="evidence" value="ECO:0007669"/>
    <property type="project" value="InterPro"/>
</dbReference>
<evidence type="ECO:0000313" key="12">
    <source>
        <dbReference type="Proteomes" id="UP000000925"/>
    </source>
</evidence>
<keyword evidence="5 11" id="KW-0548">Nucleotidyltransferase</keyword>
<evidence type="ECO:0000256" key="1">
    <source>
        <dbReference type="ARBA" id="ARBA00006890"/>
    </source>
</evidence>
<evidence type="ECO:0000256" key="4">
    <source>
        <dbReference type="ARBA" id="ARBA00022679"/>
    </source>
</evidence>
<evidence type="ECO:0000256" key="9">
    <source>
        <dbReference type="ARBA" id="ARBA00048128"/>
    </source>
</evidence>
<evidence type="ECO:0000256" key="5">
    <source>
        <dbReference type="ARBA" id="ARBA00022695"/>
    </source>
</evidence>
<dbReference type="GO" id="GO:0003983">
    <property type="term" value="F:UTP:glucose-1-phosphate uridylyltransferase activity"/>
    <property type="evidence" value="ECO:0007669"/>
    <property type="project" value="InterPro"/>
</dbReference>
<dbReference type="EC" id="2.7.7.9" evidence="2"/>
<dbReference type="STRING" id="583355.Caka_1815"/>
<dbReference type="AlphaFoldDB" id="D5EK85"/>
<accession>D5EK85</accession>
<dbReference type="OrthoDB" id="9803871at2"/>
<evidence type="ECO:0000256" key="8">
    <source>
        <dbReference type="ARBA" id="ARBA00032341"/>
    </source>
</evidence>
<evidence type="ECO:0000256" key="2">
    <source>
        <dbReference type="ARBA" id="ARBA00012415"/>
    </source>
</evidence>
<protein>
    <recommendedName>
        <fullName evidence="3">UTP--glucose-1-phosphate uridylyltransferase</fullName>
        <ecNumber evidence="2">2.7.7.9</ecNumber>
    </recommendedName>
    <alternativeName>
        <fullName evidence="6">Alpha-D-glucosyl-1-phosphate uridylyltransferase</fullName>
    </alternativeName>
    <alternativeName>
        <fullName evidence="7">UDP-glucose pyrophosphorylase</fullName>
    </alternativeName>
    <alternativeName>
        <fullName evidence="8">Uridine diphosphoglucose pyrophosphorylase</fullName>
    </alternativeName>
</protein>
<sequence>MKLKKAVITAAGKGQEQIPLQTLINRAGEPCSALSVQLAELSGTGIEEVAIVIGSGVDEALYRSAAKNAPVDLQFIRQSENQDGFGHAILSARTFTQNEAFLLMVGDHIYVSDATDKSCAAQLVDVARREDCIVSAVQPTHESHLAQFGTIGGSPVAGQAGLYEVSHIKEKPTPTYAEQSLLVPGQRIGYYLCFFGMHVITPIVMDELARHADELSGGALGLSPSLDACVDLGKYYAVQLDGRRFNLEQRYGLLKAQVATALNGPYRDELLAEVIDLLAPLRS</sequence>
<dbReference type="KEGG" id="caa:Caka_1815"/>
<dbReference type="PANTHER" id="PTHR43197:SF1">
    <property type="entry name" value="UTP--GLUCOSE-1-PHOSPHATE URIDYLYLTRANSFERASE"/>
    <property type="match status" value="1"/>
</dbReference>
<keyword evidence="12" id="KW-1185">Reference proteome</keyword>
<proteinExistence type="inferred from homology"/>
<evidence type="ECO:0000313" key="11">
    <source>
        <dbReference type="EMBL" id="ADE54834.1"/>
    </source>
</evidence>
<keyword evidence="4 11" id="KW-0808">Transferase</keyword>
<evidence type="ECO:0000256" key="7">
    <source>
        <dbReference type="ARBA" id="ARBA00031959"/>
    </source>
</evidence>
<evidence type="ECO:0000256" key="6">
    <source>
        <dbReference type="ARBA" id="ARBA00031455"/>
    </source>
</evidence>
<dbReference type="RefSeq" id="WP_013043556.1">
    <property type="nucleotide sequence ID" value="NC_014008.1"/>
</dbReference>
<dbReference type="HOGENOM" id="CLU_029499_1_0_0"/>
<name>D5EK85_CORAD</name>
<reference evidence="11 12" key="1">
    <citation type="journal article" date="2010" name="Stand. Genomic Sci.">
        <title>Complete genome sequence of Coraliomargarita akajimensis type strain (04OKA010-24).</title>
        <authorList>
            <person name="Mavromatis K."/>
            <person name="Abt B."/>
            <person name="Brambilla E."/>
            <person name="Lapidus A."/>
            <person name="Copeland A."/>
            <person name="Deshpande S."/>
            <person name="Nolan M."/>
            <person name="Lucas S."/>
            <person name="Tice H."/>
            <person name="Cheng J.F."/>
            <person name="Han C."/>
            <person name="Detter J.C."/>
            <person name="Woyke T."/>
            <person name="Goodwin L."/>
            <person name="Pitluck S."/>
            <person name="Held B."/>
            <person name="Brettin T."/>
            <person name="Tapia R."/>
            <person name="Ivanova N."/>
            <person name="Mikhailova N."/>
            <person name="Pati A."/>
            <person name="Liolios K."/>
            <person name="Chen A."/>
            <person name="Palaniappan K."/>
            <person name="Land M."/>
            <person name="Hauser L."/>
            <person name="Chang Y.J."/>
            <person name="Jeffries C.D."/>
            <person name="Rohde M."/>
            <person name="Goker M."/>
            <person name="Bristow J."/>
            <person name="Eisen J.A."/>
            <person name="Markowitz V."/>
            <person name="Hugenholtz P."/>
            <person name="Klenk H.P."/>
            <person name="Kyrpides N.C."/>
        </authorList>
    </citation>
    <scope>NUCLEOTIDE SEQUENCE [LARGE SCALE GENOMIC DNA]</scope>
    <source>
        <strain evidence="12">DSM 45221 / IAM 15411 / JCM 23193 / KCTC 12865</strain>
    </source>
</reference>
<feature type="domain" description="Nucleotidyl transferase" evidence="10">
    <location>
        <begin position="6"/>
        <end position="214"/>
    </location>
</feature>
<dbReference type="Pfam" id="PF00483">
    <property type="entry name" value="NTP_transferase"/>
    <property type="match status" value="1"/>
</dbReference>
<dbReference type="EMBL" id="CP001998">
    <property type="protein sequence ID" value="ADE54834.1"/>
    <property type="molecule type" value="Genomic_DNA"/>
</dbReference>
<organism evidence="11 12">
    <name type="scientific">Coraliomargarita akajimensis (strain DSM 45221 / IAM 15411 / JCM 23193 / KCTC 12865 / 04OKA010-24)</name>
    <dbReference type="NCBI Taxonomy" id="583355"/>
    <lineage>
        <taxon>Bacteria</taxon>
        <taxon>Pseudomonadati</taxon>
        <taxon>Verrucomicrobiota</taxon>
        <taxon>Opitutia</taxon>
        <taxon>Puniceicoccales</taxon>
        <taxon>Coraliomargaritaceae</taxon>
        <taxon>Coraliomargarita</taxon>
    </lineage>
</organism>
<dbReference type="InterPro" id="IPR005771">
    <property type="entry name" value="GalU_uridylyltTrfase_bac/arc"/>
</dbReference>
<dbReference type="InterPro" id="IPR029044">
    <property type="entry name" value="Nucleotide-diphossugar_trans"/>
</dbReference>
<dbReference type="eggNOG" id="COG1210">
    <property type="taxonomic scope" value="Bacteria"/>
</dbReference>
<dbReference type="Gene3D" id="3.90.550.10">
    <property type="entry name" value="Spore Coat Polysaccharide Biosynthesis Protein SpsA, Chain A"/>
    <property type="match status" value="1"/>
</dbReference>
<evidence type="ECO:0000259" key="10">
    <source>
        <dbReference type="Pfam" id="PF00483"/>
    </source>
</evidence>